<feature type="domain" description="DUF6596" evidence="2">
    <location>
        <begin position="184"/>
        <end position="285"/>
    </location>
</feature>
<dbReference type="InterPro" id="IPR046531">
    <property type="entry name" value="DUF6596"/>
</dbReference>
<evidence type="ECO:0000313" key="4">
    <source>
        <dbReference type="Proteomes" id="UP000632774"/>
    </source>
</evidence>
<name>A0ABR9XNH8_9SPHI</name>
<dbReference type="RefSeq" id="WP_194108178.1">
    <property type="nucleotide sequence ID" value="NZ_JADFFM010000002.1"/>
</dbReference>
<dbReference type="InterPro" id="IPR007627">
    <property type="entry name" value="RNA_pol_sigma70_r2"/>
</dbReference>
<organism evidence="3 4">
    <name type="scientific">Mucilaginibacter boryungensis</name>
    <dbReference type="NCBI Taxonomy" id="768480"/>
    <lineage>
        <taxon>Bacteria</taxon>
        <taxon>Pseudomonadati</taxon>
        <taxon>Bacteroidota</taxon>
        <taxon>Sphingobacteriia</taxon>
        <taxon>Sphingobacteriales</taxon>
        <taxon>Sphingobacteriaceae</taxon>
        <taxon>Mucilaginibacter</taxon>
    </lineage>
</organism>
<evidence type="ECO:0000259" key="2">
    <source>
        <dbReference type="Pfam" id="PF20239"/>
    </source>
</evidence>
<reference evidence="3 4" key="1">
    <citation type="submission" date="2020-10" db="EMBL/GenBank/DDBJ databases">
        <title>Mucilaginibacter mali sp. nov., isolated from rhizosphere soil of apple orchard.</title>
        <authorList>
            <person name="Lee J.-S."/>
            <person name="Kim H.S."/>
            <person name="Kim J.-S."/>
        </authorList>
    </citation>
    <scope>NUCLEOTIDE SEQUENCE [LARGE SCALE GENOMIC DNA]</scope>
    <source>
        <strain evidence="3 4">KCTC 23157</strain>
    </source>
</reference>
<dbReference type="SUPFAM" id="SSF88659">
    <property type="entry name" value="Sigma3 and sigma4 domains of RNA polymerase sigma factors"/>
    <property type="match status" value="1"/>
</dbReference>
<sequence length="411" mass="46594">MESQELIPHLFRTEYSKITAVLCRLFGFDHIEIAEDIASDTFLTASETWGINGLPENPVAWLYGVAKNKAKNYLRHHQVFTSKVAVSLSSAPHMSPELDIDLSNQNITDSQLQMLFAICNPLISSEGQISLALRILCGFGISEIADAFLISKETVTKRIYRAKETLRLANIKIEFPPPSELDKRLDVVLTTLYLLFNEGYYSVNHKSTLRKDFCLEAMRLAFQLIENPSTNLPAVNALLALMSFQASRFDARIDESGELILYADQDERLWDEELITQGKHFLDRASKGKTFSKYHLEAGIAYWHTLKEDTPIKWQNILMLYNELLILSYSPMAALNRTYALYKCKGKPAAIVEAEKLKLNNNHLYYALLGELYTDVDNITARQHFTTALKLSKTPADKLAMQKKIGQLSVS</sequence>
<evidence type="ECO:0000313" key="3">
    <source>
        <dbReference type="EMBL" id="MBE9668797.1"/>
    </source>
</evidence>
<comment type="caution">
    <text evidence="3">The sequence shown here is derived from an EMBL/GenBank/DDBJ whole genome shotgun (WGS) entry which is preliminary data.</text>
</comment>
<feature type="domain" description="RNA polymerase sigma-70 region 2" evidence="1">
    <location>
        <begin position="10"/>
        <end position="78"/>
    </location>
</feature>
<dbReference type="InterPro" id="IPR013324">
    <property type="entry name" value="RNA_pol_sigma_r3/r4-like"/>
</dbReference>
<accession>A0ABR9XNH8</accession>
<proteinExistence type="predicted"/>
<keyword evidence="4" id="KW-1185">Reference proteome</keyword>
<dbReference type="Pfam" id="PF20239">
    <property type="entry name" value="DUF6596"/>
    <property type="match status" value="1"/>
</dbReference>
<dbReference type="InterPro" id="IPR013325">
    <property type="entry name" value="RNA_pol_sigma_r2"/>
</dbReference>
<dbReference type="Pfam" id="PF04542">
    <property type="entry name" value="Sigma70_r2"/>
    <property type="match status" value="1"/>
</dbReference>
<evidence type="ECO:0000259" key="1">
    <source>
        <dbReference type="Pfam" id="PF04542"/>
    </source>
</evidence>
<dbReference type="Proteomes" id="UP000632774">
    <property type="component" value="Unassembled WGS sequence"/>
</dbReference>
<dbReference type="EMBL" id="JADFFM010000002">
    <property type="protein sequence ID" value="MBE9668797.1"/>
    <property type="molecule type" value="Genomic_DNA"/>
</dbReference>
<dbReference type="Gene3D" id="1.10.1740.10">
    <property type="match status" value="1"/>
</dbReference>
<gene>
    <name evidence="3" type="ORF">IRJ18_20685</name>
</gene>
<dbReference type="PANTHER" id="PTHR47756:SF2">
    <property type="entry name" value="BLL6612 PROTEIN"/>
    <property type="match status" value="1"/>
</dbReference>
<dbReference type="SUPFAM" id="SSF88946">
    <property type="entry name" value="Sigma2 domain of RNA polymerase sigma factors"/>
    <property type="match status" value="1"/>
</dbReference>
<protein>
    <submittedName>
        <fullName evidence="3">RNA polymerase subunit sigma</fullName>
    </submittedName>
</protein>
<dbReference type="PANTHER" id="PTHR47756">
    <property type="entry name" value="BLL6612 PROTEIN-RELATED"/>
    <property type="match status" value="1"/>
</dbReference>